<dbReference type="GO" id="GO:0003723">
    <property type="term" value="F:RNA binding"/>
    <property type="evidence" value="ECO:0007669"/>
    <property type="project" value="UniProtKB-UniRule"/>
</dbReference>
<accession>A0A1L4D3Q1</accession>
<keyword evidence="2 5" id="KW-0808">Transferase</keyword>
<dbReference type="GO" id="GO:0001510">
    <property type="term" value="P:RNA methylation"/>
    <property type="evidence" value="ECO:0007669"/>
    <property type="project" value="InterPro"/>
</dbReference>
<feature type="active site" description="Nucleophile" evidence="5">
    <location>
        <position position="417"/>
    </location>
</feature>
<dbReference type="GO" id="GO:0008173">
    <property type="term" value="F:RNA methyltransferase activity"/>
    <property type="evidence" value="ECO:0007669"/>
    <property type="project" value="InterPro"/>
</dbReference>
<keyword evidence="4 5" id="KW-0694">RNA-binding</keyword>
<evidence type="ECO:0000256" key="4">
    <source>
        <dbReference type="ARBA" id="ARBA00022884"/>
    </source>
</evidence>
<comment type="caution">
    <text evidence="5">Lacks conserved residue(s) required for the propagation of feature annotation.</text>
</comment>
<keyword evidence="1 5" id="KW-0489">Methyltransferase</keyword>
<evidence type="ECO:0000256" key="2">
    <source>
        <dbReference type="ARBA" id="ARBA00022679"/>
    </source>
</evidence>
<comment type="similarity">
    <text evidence="5">Belongs to the class I-like SAM-binding methyltransferase superfamily. RsmB/NOP family.</text>
</comment>
<keyword evidence="3 5" id="KW-0949">S-adenosyl-L-methionine</keyword>
<dbReference type="InterPro" id="IPR023267">
    <property type="entry name" value="RCMT"/>
</dbReference>
<dbReference type="InterPro" id="IPR029063">
    <property type="entry name" value="SAM-dependent_MTases_sf"/>
</dbReference>
<dbReference type="InterPro" id="IPR049560">
    <property type="entry name" value="MeTrfase_RsmB-F_NOP2_cat"/>
</dbReference>
<reference evidence="7 8" key="1">
    <citation type="submission" date="2016-10" db="EMBL/GenBank/DDBJ databases">
        <title>Silvanigrella aquatica sp. nov., isolated from a freshwater lake located in the Black Forest, Germany, description of Silvanigrellaceae fam. nov., Silvanigrellales ord. nov., reclassification of the order Bdellovibrionales in the class Oligoflexia, reclassification of the families Bacteriovoracaceae and Halobacteriovoraceae in the new order Bacteriovoracales ord. nov., and reclassification of the family Pseudobacteriovoracaceae in the order Oligoflexiales.</title>
        <authorList>
            <person name="Hahn M.W."/>
            <person name="Schmidt J."/>
            <person name="Koll U."/>
            <person name="Rohde M."/>
            <person name="Verbag S."/>
            <person name="Pitt A."/>
            <person name="Nakai R."/>
            <person name="Naganuma T."/>
            <person name="Lang E."/>
        </authorList>
    </citation>
    <scope>NUCLEOTIDE SEQUENCE [LARGE SCALE GENOMIC DNA]</scope>
    <source>
        <strain evidence="7 8">MWH-Nonnen-W8red</strain>
    </source>
</reference>
<dbReference type="EMBL" id="CP017834">
    <property type="protein sequence ID" value="APJ04810.1"/>
    <property type="molecule type" value="Genomic_DNA"/>
</dbReference>
<dbReference type="PRINTS" id="PR02008">
    <property type="entry name" value="RCMTFAMILY"/>
</dbReference>
<proteinExistence type="inferred from homology"/>
<dbReference type="Proteomes" id="UP000184731">
    <property type="component" value="Chromosome"/>
</dbReference>
<dbReference type="Gene3D" id="3.40.50.150">
    <property type="entry name" value="Vaccinia Virus protein VP39"/>
    <property type="match status" value="1"/>
</dbReference>
<evidence type="ECO:0000313" key="7">
    <source>
        <dbReference type="EMBL" id="APJ04810.1"/>
    </source>
</evidence>
<dbReference type="PROSITE" id="PS51686">
    <property type="entry name" value="SAM_MT_RSMB_NOP"/>
    <property type="match status" value="1"/>
</dbReference>
<dbReference type="PANTHER" id="PTHR22807:SF53">
    <property type="entry name" value="RIBOSOMAL RNA SMALL SUBUNIT METHYLTRANSFERASE B-RELATED"/>
    <property type="match status" value="1"/>
</dbReference>
<dbReference type="AlphaFoldDB" id="A0A1L4D3Q1"/>
<dbReference type="KEGG" id="saqi:AXG55_13245"/>
<evidence type="ECO:0000313" key="8">
    <source>
        <dbReference type="Proteomes" id="UP000184731"/>
    </source>
</evidence>
<dbReference type="SUPFAM" id="SSF53335">
    <property type="entry name" value="S-adenosyl-L-methionine-dependent methyltransferases"/>
    <property type="match status" value="1"/>
</dbReference>
<gene>
    <name evidence="7" type="ORF">AXG55_13245</name>
</gene>
<feature type="binding site" evidence="5">
    <location>
        <position position="364"/>
    </location>
    <ligand>
        <name>S-adenosyl-L-methionine</name>
        <dbReference type="ChEBI" id="CHEBI:59789"/>
    </ligand>
</feature>
<keyword evidence="8" id="KW-1185">Reference proteome</keyword>
<dbReference type="Pfam" id="PF01189">
    <property type="entry name" value="Methyltr_RsmB-F"/>
    <property type="match status" value="1"/>
</dbReference>
<dbReference type="PANTHER" id="PTHR22807">
    <property type="entry name" value="NOP2 YEAST -RELATED NOL1/NOP2/FMU SUN DOMAIN-CONTAINING"/>
    <property type="match status" value="1"/>
</dbReference>
<evidence type="ECO:0000256" key="3">
    <source>
        <dbReference type="ARBA" id="ARBA00022691"/>
    </source>
</evidence>
<feature type="domain" description="SAM-dependent MTase RsmB/NOP-type" evidence="6">
    <location>
        <begin position="202"/>
        <end position="466"/>
    </location>
</feature>
<evidence type="ECO:0000256" key="5">
    <source>
        <dbReference type="PROSITE-ProRule" id="PRU01023"/>
    </source>
</evidence>
<evidence type="ECO:0000259" key="6">
    <source>
        <dbReference type="PROSITE" id="PS51686"/>
    </source>
</evidence>
<evidence type="ECO:0000256" key="1">
    <source>
        <dbReference type="ARBA" id="ARBA00022603"/>
    </source>
</evidence>
<protein>
    <recommendedName>
        <fullName evidence="6">SAM-dependent MTase RsmB/NOP-type domain-containing protein</fullName>
    </recommendedName>
</protein>
<organism evidence="7 8">
    <name type="scientific">Silvanigrella aquatica</name>
    <dbReference type="NCBI Taxonomy" id="1915309"/>
    <lineage>
        <taxon>Bacteria</taxon>
        <taxon>Pseudomonadati</taxon>
        <taxon>Bdellovibrionota</taxon>
        <taxon>Oligoflexia</taxon>
        <taxon>Silvanigrellales</taxon>
        <taxon>Silvanigrellaceae</taxon>
        <taxon>Silvanigrella</taxon>
    </lineage>
</organism>
<dbReference type="RefSeq" id="WP_233231225.1">
    <property type="nucleotide sequence ID" value="NZ_CP017834.1"/>
</dbReference>
<dbReference type="InterPro" id="IPR001678">
    <property type="entry name" value="MeTrfase_RsmB-F_NOP2_dom"/>
</dbReference>
<dbReference type="STRING" id="1915309.AXG55_13245"/>
<sequence>MSDISNNLKNYEGRWKHLYKLWRSSLVQESLPQMDRWLAQEFAKSSKYGSRDRRWYSEGIFAGIRYGYFAVFCEEFFKYSLINNDYNKIEFQGFIQNFKKKYSNSNEILSSFRDMSEERFFTWIRLRYLNLNYKFSENISFEFKENNFIDEKNIFDYINHNLKENDSLLAKMIMQSIPLWFSEYIEKRILVSNWDENQIEQFFILLESRPPMWLRLNDAKYLKDILTELENNGYKAEIFDENTLKVIEGKGGIFALNTFRSGYFEIQDLASQQIGQHVEAKMGQFVWDSCAGGGGKTQQIASYLKNKGVIYASDIREYKLEELKKRSKKSGFFNIRCVSWNGEGLPKFQREIENNKGFDWVLIDAPCSSSGTWRRNPDSKYRATKENLKSLCDLQLKILQTASCAVRPLGNLVYSTCSWIYDENENIIEQFLSHNSNFTLEKQVVVGSPLQNADTMFVAVLKKISD</sequence>
<feature type="binding site" evidence="5">
    <location>
        <position position="314"/>
    </location>
    <ligand>
        <name>S-adenosyl-L-methionine</name>
        <dbReference type="ChEBI" id="CHEBI:59789"/>
    </ligand>
</feature>
<name>A0A1L4D3Q1_9BACT</name>